<feature type="transmembrane region" description="Helical" evidence="9">
    <location>
        <begin position="2124"/>
        <end position="2144"/>
    </location>
</feature>
<proteinExistence type="predicted"/>
<comment type="caution">
    <text evidence="11">The sequence shown here is derived from an EMBL/GenBank/DDBJ whole genome shotgun (WGS) entry which is preliminary data.</text>
</comment>
<feature type="domain" description="EF-hand" evidence="10">
    <location>
        <begin position="24"/>
        <end position="52"/>
    </location>
</feature>
<keyword evidence="12" id="KW-1185">Reference proteome</keyword>
<evidence type="ECO:0000256" key="6">
    <source>
        <dbReference type="ARBA" id="ARBA00023136"/>
    </source>
</evidence>
<sequence>MPDVQARAVSRRECGRGREGWGAAAFLAADIDGDGSLTLEEFLASPLVSVGKGTEEHSDTTEAAEGSEEPMGSRLLSRLKEKLPRARSVDQAAPQEGSQEGEATQRPRQHRLAEEDYYYDYTYADSDNAETAGSPPPPHASGAASPPPPLSSGAELPPPPPSLEAAPPPPPLSSGAESPPPPPSLEAAPPPPPLSSGAESPPPPPSSEAASYPPSPSSGDYYYDYTYADSDNAETAGSPPPPHSSEVAPPPPPLSSGAESPPPPPSSEAAPPPPPLSSGAESPPPPPSSEAASYPPSPSSGDYYYDYTYADSDNAETAGSPPPPHSSGAAPPPPPLSSGAESPPPPPSSEAAPPPPSPSSGGWLCNGTSVNMTLYAQLYAEEISWFVNEDCKGGLEYGETYSLEIGEIYHYVCCFDAEATYFDLQCIDDYADGWHGAYFEIFDQHYCEDFLDGTSQTSRVTIGYSPPPAPTPISPPTPPALTIHISGDEAYGQENFTSALANEHVTTIFVAIDISFQDTLETPELSQPLFVEGVCDARLCILDGHEQGPLFKIAEGGGLTLHHLTVTNFSAHDGGVILVDINEFSNSTVNIVIFGCSLTHNVATNTGGFISDDTESTSSAIHISSSNMTHNTAKFGAVIYLKGVDLNKIMHIRDSLLAHNSALGDGGAPYWLRLRGSAGRWGAPWLAEAGLAGRWGAPYWLRLRGHKEMGTSIVLDSVSMLYNSATVAGGVVYINGGFITISDSLMMQNSASVGGVMYSDAGNAGFVIIRCTAIENSATVKENAKYANGGAFYGAGFNSSYDFIDSYMAHNVVKGNEQDTLGGGSVFSTSDDIGDSSASVTIRNVTMEHNRAIHADAGAVLINGRRATIENTKFFNNSAELAGGAVYVACQSVCRNIMKMAGLDIIDSTFSNNTAGGSGGAIYSRWNTVMRNCHAAKNRAQAGGVLFIESYDVVNASISDSLLEDNTVQDDGGVVYMECMYTEFAPCEGSPGSIHINNCVVTSNQATWGGMLRSHGDVTISESYIALNRAKDDGGVVSVDGDDDVEIMVSNCRIEDNQAGNFGGVMEIDSTYYTAKATVLNSIIAGNSAEEGGVVYVEGLRVRTETIRLVGSKVLNNWAKRSGGVFYVMASIASLESGTVLHQNSADDGGAVALMGSQLTAADVTISDNRATYGGAVFSSGAFRPTKSNVLLHGVNLSNNEGSFSGGSMYVLRGAVVIDMNTVVMSSKAETGGGIALIESTITVSQSAFMANRAMYGGGIMLQSSNMTLDDVAFNGCAAEATGGAIHARSSSRLEVAGSSVMECQAGVSGGGAQLDKESILDVKDATFTANMAGEMGAAVHVSRQAVLQIADCQLTGNVALAFAGGIGVEKGSILVVSDSGWFNNSAQMGGAIAVASDSAVQVEQSVFGRNDALSGGAIYLKLPPREPRAPMRDLRFDSNTAYIGPAIMWEYNATSAPPECIDCTGAGDSLLVSTACSYEVWQGDTPVGAEGVSGMSGTRFSPELKYVALDYYGNVTWRLEETAVTVEAIGNDTLLDGQTIALYASGGGGGAAFDDLTLFAPPNGRFSLVFQPQTLEITLSSWGTVTVWVTLEPCKIGEQYLAEARVCKKCDAGSVKFTNDTQACTLCADFASADMVECYGGGQYSLLEGSWGPRQAGLADCHTHEVVEECVLSRVYRCTHLEGCASSGEPRVNANGSLHVAMEAMCQEGYLNTAVLCGECQDGRYRDLVGGCKKCFVSAWVAVIQLAMLLALLLGLVGMAVLGLRWARRRAILLHTQGSVSQINKPWLAMLGGLLGNLQVIAQTMLIYSPDAVPSQYQQAVKMMSFSFSHWLPLECATNMLGMDSVWAGFYGEFAFYAAMPFAVSAVFIVLPILRLSRANKAHADGPDAPQPDQFAPGRGRAHGDPETQSRTKRPRASAYNRPRGGTRVRAVAHRFNTVMKQLLIPEMHQDGAGAVNFRRSRSRAVAVVAAQYNTQGQYDIIYNDIQYNDNTRRSQRDSLDNTRRSQRDSLDNTRRSQRDSLDNTRRVTWTTPSVDCSGGSKSPKSPNFAHLMSAQWEAEMQRLAPKAAVGEDKEDRLIAKAANGDPGAGGAVDEDVDLAADRAQDIDNCAIADLMAQLLYGIYLKILIFLHPVCATYMFALFNCREIHLDSRQYWLVLDTQVECFTSQWWAFCVISVVVTMIYVLSLPCGMAAVPYYLNRLKQVQRADTGDIVYVHERLLLKGPPRSVSQGSQGIQQKSVYLCANPLFTNAAPEPAMKTDPREADSAEADSAEPRYHIMNSDTGRPVEVFPQYRSEENRKMESALVDADWMIVWGSYLSPYKRRYYAWAALEMWRKVATTSVVIMVNFVDKDYGLLYNALATTAALVAHAYCQPFYESLLNQFQLAILLSQNAIVLLCIGERYEGTLLGSFIVGSLIIIIQVVLCGTVVSYYVKDMMFVHSDAIQSAMGTLSRTIERTKTLVQSTIRRHRRSRGGTNSTATTTTTIATAADTNAQL</sequence>
<feature type="compositionally biased region" description="Pro residues" evidence="8">
    <location>
        <begin position="320"/>
        <end position="358"/>
    </location>
</feature>
<feature type="transmembrane region" description="Helical" evidence="9">
    <location>
        <begin position="2357"/>
        <end position="2378"/>
    </location>
</feature>
<dbReference type="Pfam" id="PF02415">
    <property type="entry name" value="Chlam_PMP"/>
    <property type="match status" value="1"/>
</dbReference>
<evidence type="ECO:0000313" key="11">
    <source>
        <dbReference type="EMBL" id="KAK3272503.1"/>
    </source>
</evidence>
<dbReference type="InterPro" id="IPR006626">
    <property type="entry name" value="PbH1"/>
</dbReference>
<evidence type="ECO:0000256" key="4">
    <source>
        <dbReference type="ARBA" id="ARBA00022525"/>
    </source>
</evidence>
<reference evidence="11 12" key="1">
    <citation type="journal article" date="2015" name="Genome Biol. Evol.">
        <title>Comparative Genomics of a Bacterivorous Green Alga Reveals Evolutionary Causalities and Consequences of Phago-Mixotrophic Mode of Nutrition.</title>
        <authorList>
            <person name="Burns J.A."/>
            <person name="Paasch A."/>
            <person name="Narechania A."/>
            <person name="Kim E."/>
        </authorList>
    </citation>
    <scope>NUCLEOTIDE SEQUENCE [LARGE SCALE GENOMIC DNA]</scope>
    <source>
        <strain evidence="11 12">PLY_AMNH</strain>
    </source>
</reference>
<feature type="compositionally biased region" description="Basic and acidic residues" evidence="8">
    <location>
        <begin position="1993"/>
        <end position="2027"/>
    </location>
</feature>
<dbReference type="InterPro" id="IPR003368">
    <property type="entry name" value="POMP_repeat"/>
</dbReference>
<feature type="transmembrane region" description="Helical" evidence="9">
    <location>
        <begin position="1788"/>
        <end position="1809"/>
    </location>
</feature>
<dbReference type="SMART" id="SM00710">
    <property type="entry name" value="PbH1"/>
    <property type="match status" value="12"/>
</dbReference>
<dbReference type="Proteomes" id="UP001190700">
    <property type="component" value="Unassembled WGS sequence"/>
</dbReference>
<feature type="compositionally biased region" description="Polar residues" evidence="8">
    <location>
        <begin position="2028"/>
        <end position="2047"/>
    </location>
</feature>
<feature type="region of interest" description="Disordered" evidence="8">
    <location>
        <begin position="1993"/>
        <end position="2049"/>
    </location>
</feature>
<keyword evidence="9" id="KW-0812">Transmembrane</keyword>
<feature type="region of interest" description="Disordered" evidence="8">
    <location>
        <begin position="47"/>
        <end position="362"/>
    </location>
</feature>
<comment type="subcellular location">
    <subcellularLocation>
        <location evidence="1">Cell envelope</location>
    </subcellularLocation>
    <subcellularLocation>
        <location evidence="2">Cell outer membrane</location>
    </subcellularLocation>
    <subcellularLocation>
        <location evidence="3">Secreted</location>
    </subcellularLocation>
</comment>
<evidence type="ECO:0000256" key="8">
    <source>
        <dbReference type="SAM" id="MobiDB-lite"/>
    </source>
</evidence>
<dbReference type="InterPro" id="IPR018247">
    <property type="entry name" value="EF_Hand_1_Ca_BS"/>
</dbReference>
<evidence type="ECO:0000256" key="3">
    <source>
        <dbReference type="ARBA" id="ARBA00004613"/>
    </source>
</evidence>
<dbReference type="EMBL" id="LGRX02008933">
    <property type="protein sequence ID" value="KAK3272503.1"/>
    <property type="molecule type" value="Genomic_DNA"/>
</dbReference>
<accession>A0AAE0G6P8</accession>
<feature type="region of interest" description="Disordered" evidence="8">
    <location>
        <begin position="1883"/>
        <end position="1928"/>
    </location>
</feature>
<keyword evidence="4" id="KW-0964">Secreted</keyword>
<keyword evidence="6 9" id="KW-0472">Membrane</keyword>
<dbReference type="GO" id="GO:0005509">
    <property type="term" value="F:calcium ion binding"/>
    <property type="evidence" value="ECO:0007669"/>
    <property type="project" value="InterPro"/>
</dbReference>
<dbReference type="SUPFAM" id="SSF51126">
    <property type="entry name" value="Pectin lyase-like"/>
    <property type="match status" value="3"/>
</dbReference>
<evidence type="ECO:0000256" key="7">
    <source>
        <dbReference type="ARBA" id="ARBA00023237"/>
    </source>
</evidence>
<feature type="transmembrane region" description="Helical" evidence="9">
    <location>
        <begin position="1740"/>
        <end position="1767"/>
    </location>
</feature>
<evidence type="ECO:0000256" key="2">
    <source>
        <dbReference type="ARBA" id="ARBA00004442"/>
    </source>
</evidence>
<organism evidence="11 12">
    <name type="scientific">Cymbomonas tetramitiformis</name>
    <dbReference type="NCBI Taxonomy" id="36881"/>
    <lineage>
        <taxon>Eukaryota</taxon>
        <taxon>Viridiplantae</taxon>
        <taxon>Chlorophyta</taxon>
        <taxon>Pyramimonadophyceae</taxon>
        <taxon>Pyramimonadales</taxon>
        <taxon>Pyramimonadaceae</taxon>
        <taxon>Cymbomonas</taxon>
    </lineage>
</organism>
<evidence type="ECO:0000256" key="1">
    <source>
        <dbReference type="ARBA" id="ARBA00004196"/>
    </source>
</evidence>
<feature type="transmembrane region" description="Helical" evidence="9">
    <location>
        <begin position="2171"/>
        <end position="2200"/>
    </location>
</feature>
<dbReference type="PROSITE" id="PS00018">
    <property type="entry name" value="EF_HAND_1"/>
    <property type="match status" value="1"/>
</dbReference>
<protein>
    <recommendedName>
        <fullName evidence="10">EF-hand domain-containing protein</fullName>
    </recommendedName>
</protein>
<feature type="transmembrane region" description="Helical" evidence="9">
    <location>
        <begin position="2413"/>
        <end position="2435"/>
    </location>
</feature>
<feature type="compositionally biased region" description="Basic and acidic residues" evidence="8">
    <location>
        <begin position="78"/>
        <end position="88"/>
    </location>
</feature>
<feature type="compositionally biased region" description="Low complexity" evidence="8">
    <location>
        <begin position="207"/>
        <end position="230"/>
    </location>
</feature>
<feature type="region of interest" description="Disordered" evidence="8">
    <location>
        <begin position="2255"/>
        <end position="2285"/>
    </location>
</feature>
<dbReference type="PROSITE" id="PS50222">
    <property type="entry name" value="EF_HAND_2"/>
    <property type="match status" value="1"/>
</dbReference>
<feature type="compositionally biased region" description="Low complexity" evidence="8">
    <location>
        <begin position="289"/>
        <end position="312"/>
    </location>
</feature>
<keyword evidence="5" id="KW-0732">Signal</keyword>
<keyword evidence="9" id="KW-1133">Transmembrane helix</keyword>
<evidence type="ECO:0000313" key="12">
    <source>
        <dbReference type="Proteomes" id="UP001190700"/>
    </source>
</evidence>
<dbReference type="PANTHER" id="PTHR11319">
    <property type="entry name" value="G PROTEIN-COUPLED RECEPTOR-RELATED"/>
    <property type="match status" value="1"/>
</dbReference>
<evidence type="ECO:0000259" key="10">
    <source>
        <dbReference type="PROSITE" id="PS50222"/>
    </source>
</evidence>
<dbReference type="InterPro" id="IPR002048">
    <property type="entry name" value="EF_hand_dom"/>
</dbReference>
<feature type="transmembrane region" description="Helical" evidence="9">
    <location>
        <begin position="1855"/>
        <end position="1875"/>
    </location>
</feature>
<dbReference type="GO" id="GO:0005576">
    <property type="term" value="C:extracellular region"/>
    <property type="evidence" value="ECO:0007669"/>
    <property type="project" value="UniProtKB-SubCell"/>
</dbReference>
<dbReference type="InterPro" id="IPR011050">
    <property type="entry name" value="Pectin_lyase_fold/virulence"/>
</dbReference>
<keyword evidence="7" id="KW-0998">Cell outer membrane</keyword>
<feature type="compositionally biased region" description="Pro residues" evidence="8">
    <location>
        <begin position="238"/>
        <end position="288"/>
    </location>
</feature>
<name>A0AAE0G6P8_9CHLO</name>
<dbReference type="NCBIfam" id="TIGR01376">
    <property type="entry name" value="POMP_repeat"/>
    <property type="match status" value="1"/>
</dbReference>
<evidence type="ECO:0000256" key="9">
    <source>
        <dbReference type="SAM" id="Phobius"/>
    </source>
</evidence>
<evidence type="ECO:0000256" key="5">
    <source>
        <dbReference type="ARBA" id="ARBA00022729"/>
    </source>
</evidence>
<feature type="compositionally biased region" description="Pro residues" evidence="8">
    <location>
        <begin position="134"/>
        <end position="206"/>
    </location>
</feature>
<gene>
    <name evidence="11" type="ORF">CYMTET_19205</name>
</gene>
<dbReference type="PANTHER" id="PTHR11319:SF35">
    <property type="entry name" value="OUTER MEMBRANE PROTEIN PMPC-RELATED"/>
    <property type="match status" value="1"/>
</dbReference>